<evidence type="ECO:0000256" key="4">
    <source>
        <dbReference type="ARBA" id="ARBA00023319"/>
    </source>
</evidence>
<evidence type="ECO:0000256" key="3">
    <source>
        <dbReference type="ARBA" id="ARBA00023157"/>
    </source>
</evidence>
<dbReference type="PROSITE" id="PS50835">
    <property type="entry name" value="IG_LIKE"/>
    <property type="match status" value="2"/>
</dbReference>
<keyword evidence="1" id="KW-0732">Signal</keyword>
<dbReference type="Pfam" id="PF07679">
    <property type="entry name" value="I-set"/>
    <property type="match status" value="2"/>
</dbReference>
<dbReference type="GO" id="GO:0055013">
    <property type="term" value="P:cardiac muscle cell development"/>
    <property type="evidence" value="ECO:0007669"/>
    <property type="project" value="UniProtKB-ARBA"/>
</dbReference>
<reference evidence="6" key="3">
    <citation type="submission" date="2025-09" db="UniProtKB">
        <authorList>
            <consortium name="Ensembl"/>
        </authorList>
    </citation>
    <scope>IDENTIFICATION</scope>
</reference>
<dbReference type="FunFam" id="2.60.40.10:FF:000107">
    <property type="entry name" value="Myosin, light chain kinase a"/>
    <property type="match status" value="1"/>
</dbReference>
<dbReference type="PANTHER" id="PTHR12231:SF218">
    <property type="entry name" value="MICROFIBRILLAR-ASSOCIATED PROTEIN 3-LIKE"/>
    <property type="match status" value="1"/>
</dbReference>
<keyword evidence="3" id="KW-1015">Disulfide bond</keyword>
<organism evidence="6 7">
    <name type="scientific">Anas platyrhynchos platyrhynchos</name>
    <name type="common">Northern mallard</name>
    <dbReference type="NCBI Taxonomy" id="8840"/>
    <lineage>
        <taxon>Eukaryota</taxon>
        <taxon>Metazoa</taxon>
        <taxon>Chordata</taxon>
        <taxon>Craniata</taxon>
        <taxon>Vertebrata</taxon>
        <taxon>Euteleostomi</taxon>
        <taxon>Archelosauria</taxon>
        <taxon>Archosauria</taxon>
        <taxon>Dinosauria</taxon>
        <taxon>Saurischia</taxon>
        <taxon>Theropoda</taxon>
        <taxon>Coelurosauria</taxon>
        <taxon>Aves</taxon>
        <taxon>Neognathae</taxon>
        <taxon>Galloanserae</taxon>
        <taxon>Anseriformes</taxon>
        <taxon>Anatidae</taxon>
        <taxon>Anatinae</taxon>
        <taxon>Anas</taxon>
    </lineage>
</organism>
<dbReference type="SMART" id="SM00408">
    <property type="entry name" value="IGc2"/>
    <property type="match status" value="2"/>
</dbReference>
<reference evidence="6" key="2">
    <citation type="submission" date="2025-08" db="UniProtKB">
        <authorList>
            <consortium name="Ensembl"/>
        </authorList>
    </citation>
    <scope>IDENTIFICATION</scope>
</reference>
<evidence type="ECO:0000313" key="6">
    <source>
        <dbReference type="Ensembl" id="ENSAPLP00000019692.1"/>
    </source>
</evidence>
<dbReference type="AlphaFoldDB" id="A0A493T1E5"/>
<keyword evidence="7" id="KW-1185">Reference proteome</keyword>
<feature type="domain" description="Ig-like" evidence="5">
    <location>
        <begin position="1"/>
        <end position="85"/>
    </location>
</feature>
<dbReference type="InterPro" id="IPR003599">
    <property type="entry name" value="Ig_sub"/>
</dbReference>
<evidence type="ECO:0000256" key="2">
    <source>
        <dbReference type="ARBA" id="ARBA00022737"/>
    </source>
</evidence>
<evidence type="ECO:0000256" key="1">
    <source>
        <dbReference type="ARBA" id="ARBA00022729"/>
    </source>
</evidence>
<dbReference type="InterPro" id="IPR003598">
    <property type="entry name" value="Ig_sub2"/>
</dbReference>
<dbReference type="Gene3D" id="2.60.40.10">
    <property type="entry name" value="Immunoglobulins"/>
    <property type="match status" value="2"/>
</dbReference>
<reference evidence="6 7" key="1">
    <citation type="submission" date="2017-10" db="EMBL/GenBank/DDBJ databases">
        <title>A new Pekin duck reference genome.</title>
        <authorList>
            <person name="Hou Z.-C."/>
            <person name="Zhou Z.-K."/>
            <person name="Zhu F."/>
            <person name="Hou S.-S."/>
        </authorList>
    </citation>
    <scope>NUCLEOTIDE SEQUENCE [LARGE SCALE GENOMIC DNA]</scope>
</reference>
<protein>
    <recommendedName>
        <fullName evidence="5">Ig-like domain-containing protein</fullName>
    </recommendedName>
</protein>
<dbReference type="InterPro" id="IPR013098">
    <property type="entry name" value="Ig_I-set"/>
</dbReference>
<keyword evidence="2" id="KW-0677">Repeat</keyword>
<dbReference type="PANTHER" id="PTHR12231">
    <property type="entry name" value="CTX-RELATED TYPE I TRANSMEMBRANE PROTEIN"/>
    <property type="match status" value="1"/>
</dbReference>
<dbReference type="InterPro" id="IPR007110">
    <property type="entry name" value="Ig-like_dom"/>
</dbReference>
<keyword evidence="4" id="KW-0393">Immunoglobulin domain</keyword>
<dbReference type="FunFam" id="2.60.40.10:FF:000022">
    <property type="entry name" value="Cardiac titin"/>
    <property type="match status" value="1"/>
</dbReference>
<dbReference type="InterPro" id="IPR036179">
    <property type="entry name" value="Ig-like_dom_sf"/>
</dbReference>
<dbReference type="GO" id="GO:0043005">
    <property type="term" value="C:neuron projection"/>
    <property type="evidence" value="ECO:0007669"/>
    <property type="project" value="TreeGrafter"/>
</dbReference>
<proteinExistence type="predicted"/>
<dbReference type="GO" id="GO:0003007">
    <property type="term" value="P:heart morphogenesis"/>
    <property type="evidence" value="ECO:0007669"/>
    <property type="project" value="UniProtKB-ARBA"/>
</dbReference>
<dbReference type="CDD" id="cd00096">
    <property type="entry name" value="Ig"/>
    <property type="match status" value="1"/>
</dbReference>
<dbReference type="SMART" id="SM00409">
    <property type="entry name" value="IG"/>
    <property type="match status" value="2"/>
</dbReference>
<accession>A0A493T1E5</accession>
<dbReference type="SUPFAM" id="SSF48726">
    <property type="entry name" value="Immunoglobulin"/>
    <property type="match status" value="2"/>
</dbReference>
<dbReference type="Proteomes" id="UP000016666">
    <property type="component" value="Chromosome 7"/>
</dbReference>
<sequence>MPTPIVALREGQSTTFECQIVGTPEIHVTWYLDGNEVTDGAKYGISFIDGLATLKVTQARVSDSGIYVCEAHNDAGSESCSIELKLCHEAGVMLLSTFPFFFVEKLKETPGVLGSSALLECKVLGSPPISIAWFQNGLKLVSGEKHHITFSDNLCILEVNSLSNSDTGTYTCKATNIAGSDECSAVLTVQGQYMMVSNFSELLFFSFPLEIPCETRQELVVGVECCAATPLPSYLSQL</sequence>
<dbReference type="InterPro" id="IPR013783">
    <property type="entry name" value="Ig-like_fold"/>
</dbReference>
<feature type="domain" description="Ig-like" evidence="5">
    <location>
        <begin position="99"/>
        <end position="188"/>
    </location>
</feature>
<dbReference type="GeneTree" id="ENSGT01110000267173"/>
<dbReference type="InterPro" id="IPR051170">
    <property type="entry name" value="Neural/epithelial_adhesion"/>
</dbReference>
<evidence type="ECO:0000313" key="7">
    <source>
        <dbReference type="Proteomes" id="UP000016666"/>
    </source>
</evidence>
<dbReference type="Ensembl" id="ENSAPLT00000037063.1">
    <property type="protein sequence ID" value="ENSAPLP00000019692.1"/>
    <property type="gene ID" value="ENSAPLG00000017682.1"/>
</dbReference>
<evidence type="ECO:0000259" key="5">
    <source>
        <dbReference type="PROSITE" id="PS50835"/>
    </source>
</evidence>
<name>A0A493T1E5_ANAPP</name>